<sequence length="86" mass="9634">MSSAIILWMLDVEYLPPVRATNSGLENTKKPDYQSGFFVPVVRLFFRFFPSFGGFSFSFFVKSNAAGRVGQQINAVIGVSINPFFQ</sequence>
<accession>A0A0A0GVK4</accession>
<proteinExistence type="predicted"/>
<dbReference type="AlphaFoldDB" id="A0A0A0GVK4"/>
<gene>
    <name evidence="1" type="ORF">RCS99_P0028</name>
</gene>
<name>A0A0A0GVK4_ECOLX</name>
<dbReference type="EMBL" id="LT985315">
    <property type="protein sequence ID" value="SPE04246.1"/>
    <property type="molecule type" value="Genomic_DNA"/>
</dbReference>
<evidence type="ECO:0000313" key="1">
    <source>
        <dbReference type="EMBL" id="SPE04246.1"/>
    </source>
</evidence>
<organism evidence="1">
    <name type="scientific">Escherichia coli</name>
    <dbReference type="NCBI Taxonomy" id="562"/>
    <lineage>
        <taxon>Bacteria</taxon>
        <taxon>Pseudomonadati</taxon>
        <taxon>Pseudomonadota</taxon>
        <taxon>Gammaproteobacteria</taxon>
        <taxon>Enterobacterales</taxon>
        <taxon>Enterobacteriaceae</taxon>
        <taxon>Escherichia</taxon>
    </lineage>
</organism>
<protein>
    <submittedName>
        <fullName evidence="1">Uncharacterized protein</fullName>
    </submittedName>
</protein>
<geneLocation type="plasmid" evidence="1">
    <name>RCS99_p</name>
</geneLocation>
<reference evidence="1" key="1">
    <citation type="submission" date="2018-02" db="EMBL/GenBank/DDBJ databases">
        <authorList>
            <person name="Cohen D.B."/>
            <person name="Kent A.D."/>
        </authorList>
    </citation>
    <scope>NUCLEOTIDE SEQUENCE</scope>
    <source>
        <strain evidence="1">ECOR 70</strain>
    </source>
</reference>
<keyword evidence="1" id="KW-0614">Plasmid</keyword>